<keyword evidence="4" id="KW-0964">Secreted</keyword>
<evidence type="ECO:0000256" key="15">
    <source>
        <dbReference type="ARBA" id="ARBA00049745"/>
    </source>
</evidence>
<dbReference type="InterPro" id="IPR007110">
    <property type="entry name" value="Ig-like_dom"/>
</dbReference>
<keyword evidence="7 17" id="KW-1133">Transmembrane helix</keyword>
<evidence type="ECO:0000313" key="20">
    <source>
        <dbReference type="Proteomes" id="UP000237246"/>
    </source>
</evidence>
<keyword evidence="9" id="KW-1015">Disulfide bond</keyword>
<feature type="domain" description="Ig-like" evidence="18">
    <location>
        <begin position="385"/>
        <end position="493"/>
    </location>
</feature>
<evidence type="ECO:0000256" key="8">
    <source>
        <dbReference type="ARBA" id="ARBA00023136"/>
    </source>
</evidence>
<evidence type="ECO:0000256" key="10">
    <source>
        <dbReference type="ARBA" id="ARBA00023180"/>
    </source>
</evidence>
<dbReference type="EMBL" id="PPHD01028863">
    <property type="protein sequence ID" value="POI26417.1"/>
    <property type="molecule type" value="Genomic_DNA"/>
</dbReference>
<keyword evidence="5 17" id="KW-0812">Transmembrane</keyword>
<protein>
    <recommendedName>
        <fullName evidence="15">Polymeric immunoglobulin receptor</fullName>
    </recommendedName>
</protein>
<keyword evidence="3" id="KW-1003">Cell membrane</keyword>
<comment type="subunit">
    <text evidence="14">Interacts (mainly via CDR1-like domain) with dimeric IgA. Interacts (mainly via CDR2-like domain) with pentameric IgM.</text>
</comment>
<name>A0A2P4SQN0_BAMTH</name>
<dbReference type="OrthoDB" id="6157407at2759"/>
<keyword evidence="6" id="KW-0732">Signal</keyword>
<gene>
    <name evidence="19" type="ORF">CIB84_009832</name>
</gene>
<comment type="function">
    <text evidence="12">Mediates selective transcytosis of polymeric IgA and IgM across mucosal epithelial cells. Binds polymeric IgA and IgM at the basolateral surface of epithelial cells. The complex is then transported across the cell to be secreted at the apical surface. During this process, a cleavage occurs that separates the extracellular (known as the secretory component) from the transmembrane segment.</text>
</comment>
<keyword evidence="8 17" id="KW-0472">Membrane</keyword>
<dbReference type="InterPro" id="IPR003599">
    <property type="entry name" value="Ig_sub"/>
</dbReference>
<comment type="caution">
    <text evidence="19">The sequence shown here is derived from an EMBL/GenBank/DDBJ whole genome shotgun (WGS) entry which is preliminary data.</text>
</comment>
<feature type="non-terminal residue" evidence="19">
    <location>
        <position position="1"/>
    </location>
</feature>
<dbReference type="GO" id="GO:0005576">
    <property type="term" value="C:extracellular region"/>
    <property type="evidence" value="ECO:0007669"/>
    <property type="project" value="UniProtKB-SubCell"/>
</dbReference>
<dbReference type="SMART" id="SM00409">
    <property type="entry name" value="IG"/>
    <property type="match status" value="4"/>
</dbReference>
<dbReference type="GO" id="GO:0005886">
    <property type="term" value="C:plasma membrane"/>
    <property type="evidence" value="ECO:0007669"/>
    <property type="project" value="UniProtKB-SubCell"/>
</dbReference>
<sequence length="684" mass="74544">YNALIIQRLAGDLTINHFCKCYYSPISVPFPGNARRMTLLAFILLLSFLPAESAKSRYPPKTSLNPVFGPQQVYGLIDGSVSIKCFYPPTTVNRHDRKYWCRESSRSCLTVVSTSGYRARGYQGRVTITDFPEQGVMLVNISQLALADRGTYQCGVGINGKGLSNRVSLDISEGPNIPEEAELFYVELQGSVSMACDFGEDYASTRKFLCKMEKSGCRNIIDTYGKIDSDFQGRILLSNENTEGAFSVMITQVDWEDAGLYLCGVGSYGEYGKTKELDLHVYEGTKAAQGKHTIFGVKGSSATIDCHYDPTKNYSLKYLCKWRTTGCARIIDNTGFLPGSYEGRVAMFDNPKNGTFSIVLNQLRSSDEGFYWCMTDDHRERRTSKELKIVEGEHGLTGKEEVQAEVGSRVDLLCSYPCKYYSYEKYWCKWSRDGCTPLTASDQSHPGLDISCDTANKTLILSLDPVTVEDQGWYWCGVKHNGHYGESMAVSLQVDGGKAANISPELLDLEASNAAAAPDGAVLQGRANSDAGVQRAAAPESSEQSSGSNTLALILGPIGAALLVLTAALAAVKYRQIRRSDLVSVGSYRTNISMSDFENAKEYGANDNICMKQSQETQLGGDEFVTTTANTESTAETKKAKRGSKEDADLAYSASLLTPSTTTQSPAGDSTAPAEAPPLWGGSV</sequence>
<evidence type="ECO:0000259" key="18">
    <source>
        <dbReference type="PROSITE" id="PS50835"/>
    </source>
</evidence>
<dbReference type="Pfam" id="PF07686">
    <property type="entry name" value="V-set"/>
    <property type="match status" value="4"/>
</dbReference>
<dbReference type="SUPFAM" id="SSF48726">
    <property type="entry name" value="Immunoglobulin"/>
    <property type="match status" value="4"/>
</dbReference>
<dbReference type="CDD" id="cd05716">
    <property type="entry name" value="IgV_pIgR_like"/>
    <property type="match status" value="4"/>
</dbReference>
<organism evidence="19 20">
    <name type="scientific">Bambusicola thoracicus</name>
    <name type="common">Chinese bamboo-partridge</name>
    <name type="synonym">Perdix thoracica</name>
    <dbReference type="NCBI Taxonomy" id="9083"/>
    <lineage>
        <taxon>Eukaryota</taxon>
        <taxon>Metazoa</taxon>
        <taxon>Chordata</taxon>
        <taxon>Craniata</taxon>
        <taxon>Vertebrata</taxon>
        <taxon>Euteleostomi</taxon>
        <taxon>Archelosauria</taxon>
        <taxon>Archosauria</taxon>
        <taxon>Dinosauria</taxon>
        <taxon>Saurischia</taxon>
        <taxon>Theropoda</taxon>
        <taxon>Coelurosauria</taxon>
        <taxon>Aves</taxon>
        <taxon>Neognathae</taxon>
        <taxon>Galloanserae</taxon>
        <taxon>Galliformes</taxon>
        <taxon>Phasianidae</taxon>
        <taxon>Perdicinae</taxon>
        <taxon>Bambusicola</taxon>
    </lineage>
</organism>
<dbReference type="InterPro" id="IPR050671">
    <property type="entry name" value="CD300_family_receptors"/>
</dbReference>
<dbReference type="SMART" id="SM00406">
    <property type="entry name" value="IGv"/>
    <property type="match status" value="3"/>
</dbReference>
<accession>A0A2P4SQN0</accession>
<evidence type="ECO:0000256" key="4">
    <source>
        <dbReference type="ARBA" id="ARBA00022525"/>
    </source>
</evidence>
<dbReference type="PROSITE" id="PS50835">
    <property type="entry name" value="IG_LIKE"/>
    <property type="match status" value="3"/>
</dbReference>
<evidence type="ECO:0000256" key="7">
    <source>
        <dbReference type="ARBA" id="ARBA00022989"/>
    </source>
</evidence>
<evidence type="ECO:0000313" key="19">
    <source>
        <dbReference type="EMBL" id="POI26417.1"/>
    </source>
</evidence>
<dbReference type="PANTHER" id="PTHR11860:SF82">
    <property type="entry name" value="POLYMERIC IMMUNOGLOBULIN RECEPTOR"/>
    <property type="match status" value="1"/>
</dbReference>
<dbReference type="InterPro" id="IPR013783">
    <property type="entry name" value="Ig-like_fold"/>
</dbReference>
<proteinExistence type="predicted"/>
<evidence type="ECO:0000256" key="11">
    <source>
        <dbReference type="ARBA" id="ARBA00023319"/>
    </source>
</evidence>
<feature type="transmembrane region" description="Helical" evidence="17">
    <location>
        <begin position="551"/>
        <end position="572"/>
    </location>
</feature>
<evidence type="ECO:0000256" key="5">
    <source>
        <dbReference type="ARBA" id="ARBA00022692"/>
    </source>
</evidence>
<comment type="subcellular location">
    <subcellularLocation>
        <location evidence="1">Cell membrane</location>
        <topology evidence="1">Single-pass type I membrane protein</topology>
    </subcellularLocation>
    <subcellularLocation>
        <location evidence="2">Secreted</location>
    </subcellularLocation>
</comment>
<evidence type="ECO:0000256" key="17">
    <source>
        <dbReference type="SAM" id="Phobius"/>
    </source>
</evidence>
<reference evidence="19 20" key="1">
    <citation type="submission" date="2018-01" db="EMBL/GenBank/DDBJ databases">
        <title>Comparison of the Chinese Bamboo Partridge and Red Junglefowl genome sequences highlights the importance of demography in genome evolution.</title>
        <authorList>
            <person name="Tiley G.P."/>
            <person name="Kimball R.T."/>
            <person name="Braun E.L."/>
            <person name="Burleigh J.G."/>
        </authorList>
    </citation>
    <scope>NUCLEOTIDE SEQUENCE [LARGE SCALE GENOMIC DNA]</scope>
    <source>
        <strain evidence="19">RTK389</strain>
        <tissue evidence="19">Blood</tissue>
    </source>
</reference>
<evidence type="ECO:0000256" key="3">
    <source>
        <dbReference type="ARBA" id="ARBA00022475"/>
    </source>
</evidence>
<dbReference type="Gene3D" id="2.60.40.10">
    <property type="entry name" value="Immunoglobulins"/>
    <property type="match status" value="4"/>
</dbReference>
<keyword evidence="11" id="KW-0393">Immunoglobulin domain</keyword>
<feature type="domain" description="Ig-like" evidence="18">
    <location>
        <begin position="298"/>
        <end position="384"/>
    </location>
</feature>
<keyword evidence="10" id="KW-0325">Glycoprotein</keyword>
<evidence type="ECO:0000256" key="2">
    <source>
        <dbReference type="ARBA" id="ARBA00004613"/>
    </source>
</evidence>
<keyword evidence="20" id="KW-1185">Reference proteome</keyword>
<dbReference type="AlphaFoldDB" id="A0A2P4SQN0"/>
<feature type="domain" description="Ig-like" evidence="18">
    <location>
        <begin position="60"/>
        <end position="170"/>
    </location>
</feature>
<dbReference type="Proteomes" id="UP000237246">
    <property type="component" value="Unassembled WGS sequence"/>
</dbReference>
<comment type="function">
    <text evidence="13">Through its N-linked glycans ensures anchoring of secretory IgA (sIgA) molecules to mucus lining the epithelial surface to neutralize extracellular pathogens. On its own (free form) may act as a non-specific microbial scavenger to prevent pathogen interaction with epithelial cells.</text>
</comment>
<feature type="compositionally biased region" description="Basic and acidic residues" evidence="16">
    <location>
        <begin position="635"/>
        <end position="648"/>
    </location>
</feature>
<dbReference type="InterPro" id="IPR036179">
    <property type="entry name" value="Ig-like_dom_sf"/>
</dbReference>
<evidence type="ECO:0000256" key="12">
    <source>
        <dbReference type="ARBA" id="ARBA00049599"/>
    </source>
</evidence>
<evidence type="ECO:0000256" key="16">
    <source>
        <dbReference type="SAM" id="MobiDB-lite"/>
    </source>
</evidence>
<feature type="region of interest" description="Disordered" evidence="16">
    <location>
        <begin position="627"/>
        <end position="684"/>
    </location>
</feature>
<dbReference type="InterPro" id="IPR013106">
    <property type="entry name" value="Ig_V-set"/>
</dbReference>
<feature type="compositionally biased region" description="Low complexity" evidence="16">
    <location>
        <begin position="653"/>
        <end position="667"/>
    </location>
</feature>
<evidence type="ECO:0000256" key="6">
    <source>
        <dbReference type="ARBA" id="ARBA00022729"/>
    </source>
</evidence>
<evidence type="ECO:0000256" key="1">
    <source>
        <dbReference type="ARBA" id="ARBA00004251"/>
    </source>
</evidence>
<evidence type="ECO:0000256" key="13">
    <source>
        <dbReference type="ARBA" id="ARBA00049604"/>
    </source>
</evidence>
<dbReference type="GO" id="GO:0004888">
    <property type="term" value="F:transmembrane signaling receptor activity"/>
    <property type="evidence" value="ECO:0007669"/>
    <property type="project" value="TreeGrafter"/>
</dbReference>
<evidence type="ECO:0000256" key="9">
    <source>
        <dbReference type="ARBA" id="ARBA00023157"/>
    </source>
</evidence>
<dbReference type="PANTHER" id="PTHR11860">
    <property type="entry name" value="POLYMERIC-IMMUNOGLOBULIN RECEPTOR"/>
    <property type="match status" value="1"/>
</dbReference>
<evidence type="ECO:0000256" key="14">
    <source>
        <dbReference type="ARBA" id="ARBA00049678"/>
    </source>
</evidence>